<feature type="transmembrane region" description="Helical" evidence="10">
    <location>
        <begin position="44"/>
        <end position="66"/>
    </location>
</feature>
<keyword evidence="6 10" id="KW-0472">Membrane</keyword>
<dbReference type="PANTHER" id="PTHR24241">
    <property type="entry name" value="NEUROPEPTIDE RECEPTOR-RELATED G-PROTEIN COUPLED RECEPTOR"/>
    <property type="match status" value="1"/>
</dbReference>
<dbReference type="PROSITE" id="PS50262">
    <property type="entry name" value="G_PROTEIN_RECEP_F1_2"/>
    <property type="match status" value="1"/>
</dbReference>
<dbReference type="PANTHER" id="PTHR24241:SF59">
    <property type="entry name" value="ADIPOKINETIC HORMONE RECEPTOR, ISOFORM C"/>
    <property type="match status" value="1"/>
</dbReference>
<keyword evidence="8 10" id="KW-0325">Glycoprotein</keyword>
<organism evidence="12 13">
    <name type="scientific">Phyllotreta striolata</name>
    <name type="common">Striped flea beetle</name>
    <name type="synonym">Crioceris striolata</name>
    <dbReference type="NCBI Taxonomy" id="444603"/>
    <lineage>
        <taxon>Eukaryota</taxon>
        <taxon>Metazoa</taxon>
        <taxon>Ecdysozoa</taxon>
        <taxon>Arthropoda</taxon>
        <taxon>Hexapoda</taxon>
        <taxon>Insecta</taxon>
        <taxon>Pterygota</taxon>
        <taxon>Neoptera</taxon>
        <taxon>Endopterygota</taxon>
        <taxon>Coleoptera</taxon>
        <taxon>Polyphaga</taxon>
        <taxon>Cucujiformia</taxon>
        <taxon>Chrysomeloidea</taxon>
        <taxon>Chrysomelidae</taxon>
        <taxon>Galerucinae</taxon>
        <taxon>Alticini</taxon>
        <taxon>Phyllotreta</taxon>
    </lineage>
</organism>
<dbReference type="Gene3D" id="1.20.1070.10">
    <property type="entry name" value="Rhodopsin 7-helix transmembrane proteins"/>
    <property type="match status" value="1"/>
</dbReference>
<dbReference type="GO" id="GO:0005886">
    <property type="term" value="C:plasma membrane"/>
    <property type="evidence" value="ECO:0007669"/>
    <property type="project" value="UniProtKB-SubCell"/>
</dbReference>
<evidence type="ECO:0000256" key="7">
    <source>
        <dbReference type="ARBA" id="ARBA00023170"/>
    </source>
</evidence>
<proteinExistence type="inferred from homology"/>
<feature type="transmembrane region" description="Helical" evidence="10">
    <location>
        <begin position="299"/>
        <end position="321"/>
    </location>
</feature>
<evidence type="ECO:0000256" key="1">
    <source>
        <dbReference type="ARBA" id="ARBA00004651"/>
    </source>
</evidence>
<dbReference type="Pfam" id="PF00001">
    <property type="entry name" value="7tm_1"/>
    <property type="match status" value="1"/>
</dbReference>
<evidence type="ECO:0000256" key="4">
    <source>
        <dbReference type="ARBA" id="ARBA00022989"/>
    </source>
</evidence>
<evidence type="ECO:0000256" key="10">
    <source>
        <dbReference type="RuleBase" id="RU046427"/>
    </source>
</evidence>
<keyword evidence="7 10" id="KW-0675">Receptor</keyword>
<dbReference type="PROSITE" id="PS00237">
    <property type="entry name" value="G_PROTEIN_RECEP_F1_1"/>
    <property type="match status" value="1"/>
</dbReference>
<dbReference type="GO" id="GO:0042277">
    <property type="term" value="F:peptide binding"/>
    <property type="evidence" value="ECO:0007669"/>
    <property type="project" value="TreeGrafter"/>
</dbReference>
<evidence type="ECO:0000259" key="11">
    <source>
        <dbReference type="PROSITE" id="PS50262"/>
    </source>
</evidence>
<evidence type="ECO:0000256" key="2">
    <source>
        <dbReference type="ARBA" id="ARBA00022475"/>
    </source>
</evidence>
<dbReference type="AlphaFoldDB" id="A0A9N9TTV2"/>
<dbReference type="GO" id="GO:0097003">
    <property type="term" value="F:adipokinetic hormone receptor activity"/>
    <property type="evidence" value="ECO:0007669"/>
    <property type="project" value="TreeGrafter"/>
</dbReference>
<keyword evidence="4 10" id="KW-1133">Transmembrane helix</keyword>
<keyword evidence="3 10" id="KW-0812">Transmembrane</keyword>
<evidence type="ECO:0000313" key="13">
    <source>
        <dbReference type="Proteomes" id="UP001153712"/>
    </source>
</evidence>
<feature type="transmembrane region" description="Helical" evidence="10">
    <location>
        <begin position="156"/>
        <end position="178"/>
    </location>
</feature>
<dbReference type="InterPro" id="IPR001817">
    <property type="entry name" value="Vasoprsn_rcpt"/>
</dbReference>
<dbReference type="Proteomes" id="UP001153712">
    <property type="component" value="Chromosome 6"/>
</dbReference>
<dbReference type="PRINTS" id="PR00237">
    <property type="entry name" value="GPCRRHODOPSN"/>
</dbReference>
<feature type="domain" description="G-protein coupled receptors family 1 profile" evidence="11">
    <location>
        <begin position="57"/>
        <end position="318"/>
    </location>
</feature>
<evidence type="ECO:0000256" key="6">
    <source>
        <dbReference type="ARBA" id="ARBA00023136"/>
    </source>
</evidence>
<feature type="transmembrane region" description="Helical" evidence="10">
    <location>
        <begin position="78"/>
        <end position="103"/>
    </location>
</feature>
<dbReference type="EMBL" id="OU900099">
    <property type="protein sequence ID" value="CAG9863303.1"/>
    <property type="molecule type" value="Genomic_DNA"/>
</dbReference>
<evidence type="ECO:0000256" key="9">
    <source>
        <dbReference type="ARBA" id="ARBA00023224"/>
    </source>
</evidence>
<dbReference type="CDD" id="cd15382">
    <property type="entry name" value="7tmA_AKHR"/>
    <property type="match status" value="1"/>
</dbReference>
<keyword evidence="13" id="KW-1185">Reference proteome</keyword>
<name>A0A9N9TTV2_PHYSR</name>
<feature type="transmembrane region" description="Helical" evidence="10">
    <location>
        <begin position="203"/>
        <end position="226"/>
    </location>
</feature>
<dbReference type="InterPro" id="IPR000276">
    <property type="entry name" value="GPCR_Rhodpsn"/>
</dbReference>
<dbReference type="GO" id="GO:0005000">
    <property type="term" value="F:vasopressin receptor activity"/>
    <property type="evidence" value="ECO:0007669"/>
    <property type="project" value="InterPro"/>
</dbReference>
<comment type="similarity">
    <text evidence="10">Belongs to the G-protein coupled receptor 1 family. Vasopressin/oxytocin receptor subfamily.</text>
</comment>
<reference evidence="12" key="1">
    <citation type="submission" date="2022-01" db="EMBL/GenBank/DDBJ databases">
        <authorList>
            <person name="King R."/>
        </authorList>
    </citation>
    <scope>NUCLEOTIDE SEQUENCE</scope>
</reference>
<evidence type="ECO:0000256" key="5">
    <source>
        <dbReference type="ARBA" id="ARBA00023040"/>
    </source>
</evidence>
<feature type="transmembrane region" description="Helical" evidence="10">
    <location>
        <begin position="123"/>
        <end position="144"/>
    </location>
</feature>
<evidence type="ECO:0000256" key="3">
    <source>
        <dbReference type="ARBA" id="ARBA00022692"/>
    </source>
</evidence>
<accession>A0A9N9TTV2</accession>
<evidence type="ECO:0000256" key="8">
    <source>
        <dbReference type="ARBA" id="ARBA00023180"/>
    </source>
</evidence>
<keyword evidence="2" id="KW-1003">Cell membrane</keyword>
<gene>
    <name evidence="12" type="ORF">PHYEVI_LOCUS9599</name>
</gene>
<dbReference type="GO" id="GO:0032870">
    <property type="term" value="P:cellular response to hormone stimulus"/>
    <property type="evidence" value="ECO:0007669"/>
    <property type="project" value="TreeGrafter"/>
</dbReference>
<keyword evidence="9 10" id="KW-0807">Transducer</keyword>
<dbReference type="PRINTS" id="PR00896">
    <property type="entry name" value="VASOPRESSINR"/>
</dbReference>
<sequence>MDSEMDEHVFDHRNLAHWSKSVGTKNETGLPLNMQFNAGHRLSIIVYSVLMVFSAVANITVLVLLLKRRKKNPTRINTMLVHLSIADLLVTFLMMPMEIAWASTVQWLAGDAMCRIMMFFRTFGLYLSSFILVCISVDRFYAVLKPLDMGGQREKIMVLGAWIGASLCSAPQMVIFHVEVHPNVTWYYQCVTYNVLPSEAHELAYVIGGMLMMYAIPLLVIIYSYASILLEIFRRTRNPTNADSVTRSSLPFLGKAKIRTLKMTIIIVFVFFICWTPYQVMSIWYWYDRASALEVDERIQKFLFLFACTNSCMNPLVYGIFNIRTRRRSKFQSMMSGEEPSVRGRGEFVCFVSWKKPNATVSHHREICLSCGETFEIPCQNGK</sequence>
<protein>
    <recommendedName>
        <fullName evidence="11">G-protein coupled receptors family 1 profile domain-containing protein</fullName>
    </recommendedName>
</protein>
<comment type="subcellular location">
    <subcellularLocation>
        <location evidence="1 10">Cell membrane</location>
        <topology evidence="1 10">Multi-pass membrane protein</topology>
    </subcellularLocation>
</comment>
<feature type="transmembrane region" description="Helical" evidence="10">
    <location>
        <begin position="265"/>
        <end position="287"/>
    </location>
</feature>
<dbReference type="OrthoDB" id="6435638at2759"/>
<dbReference type="SUPFAM" id="SSF81321">
    <property type="entry name" value="Family A G protein-coupled receptor-like"/>
    <property type="match status" value="1"/>
</dbReference>
<evidence type="ECO:0000313" key="12">
    <source>
        <dbReference type="EMBL" id="CAG9863303.1"/>
    </source>
</evidence>
<keyword evidence="5 10" id="KW-0297">G-protein coupled receptor</keyword>
<dbReference type="InterPro" id="IPR017452">
    <property type="entry name" value="GPCR_Rhodpsn_7TM"/>
</dbReference>